<evidence type="ECO:0000313" key="2">
    <source>
        <dbReference type="EMBL" id="KST64775.1"/>
    </source>
</evidence>
<gene>
    <name evidence="1" type="ORF">BC008_40440</name>
    <name evidence="2" type="ORF">BC008_41415</name>
</gene>
<protein>
    <submittedName>
        <fullName evidence="2">Uncharacterized protein</fullName>
    </submittedName>
</protein>
<name>A0A0V7ZKA6_9CYAN</name>
<dbReference type="Proteomes" id="UP000053372">
    <property type="component" value="Unassembled WGS sequence"/>
</dbReference>
<dbReference type="EMBL" id="LMTZ01000129">
    <property type="protein sequence ID" value="KST64065.1"/>
    <property type="molecule type" value="Genomic_DNA"/>
</dbReference>
<reference evidence="2 3" key="1">
    <citation type="journal article" date="2015" name="Genome Announc.">
        <title>Draft Genome of the Euendolithic (true boring) Cyanobacterium Mastigocoleus testarum strain BC008.</title>
        <authorList>
            <person name="Guida B.S."/>
            <person name="Garcia-Pichel F."/>
        </authorList>
    </citation>
    <scope>NUCLEOTIDE SEQUENCE [LARGE SCALE GENOMIC DNA]</scope>
    <source>
        <strain evidence="2 3">BC008</strain>
    </source>
</reference>
<evidence type="ECO:0000313" key="1">
    <source>
        <dbReference type="EMBL" id="KST64065.1"/>
    </source>
</evidence>
<keyword evidence="3" id="KW-1185">Reference proteome</keyword>
<evidence type="ECO:0000313" key="3">
    <source>
        <dbReference type="Proteomes" id="UP000053372"/>
    </source>
</evidence>
<accession>A0A0V7ZKA6</accession>
<sequence>MGRKIEVNWILSYEQAELLCRYLELCSMHKFDGFNEDSCKMIIALKQLLESLLNSEAKNLTTEVINEDDLPF</sequence>
<proteinExistence type="predicted"/>
<comment type="caution">
    <text evidence="2">The sequence shown here is derived from an EMBL/GenBank/DDBJ whole genome shotgun (WGS) entry which is preliminary data.</text>
</comment>
<dbReference type="AlphaFoldDB" id="A0A0V7ZKA6"/>
<organism evidence="2 3">
    <name type="scientific">Mastigocoleus testarum BC008</name>
    <dbReference type="NCBI Taxonomy" id="371196"/>
    <lineage>
        <taxon>Bacteria</taxon>
        <taxon>Bacillati</taxon>
        <taxon>Cyanobacteriota</taxon>
        <taxon>Cyanophyceae</taxon>
        <taxon>Nostocales</taxon>
        <taxon>Hapalosiphonaceae</taxon>
        <taxon>Mastigocoleus</taxon>
    </lineage>
</organism>
<dbReference type="EMBL" id="LMTZ01000118">
    <property type="protein sequence ID" value="KST64775.1"/>
    <property type="molecule type" value="Genomic_DNA"/>
</dbReference>